<feature type="compositionally biased region" description="Low complexity" evidence="1">
    <location>
        <begin position="14"/>
        <end position="25"/>
    </location>
</feature>
<sequence length="332" mass="33185">MSAPDTSSSKARPSLLSDTAKSAADSDSRILASLEGRVAPQQPGKAPRRSGRLWGVAAVVAVLGAGAFGAWQWQRGEVQDEEKIAPAQHAAAQQREMPAQAGSAAVVAAAASGADVLGSAASGAAAHATSAPQPAVIVADNSADNIAATQSHSPISAALSASAPAAGSAPSADQGRLSRALTASSSTSAAAATSAVNAPGKHAAAAHEATKRSTAHAERDADKKRHATSAHARKDAKTAAAKPNEDQDVDLLTALVARTKPYDAKKAASADKAASGGVATRKNGRAASLADQVAECSKRGLIESQFCRWHVCADHWGKDPACPTAGASTAAH</sequence>
<dbReference type="OrthoDB" id="8724867at2"/>
<dbReference type="GeneID" id="95549282"/>
<keyword evidence="2" id="KW-1133">Transmembrane helix</keyword>
<evidence type="ECO:0000313" key="3">
    <source>
        <dbReference type="EMBL" id="SME94867.1"/>
    </source>
</evidence>
<dbReference type="Proteomes" id="UP000192911">
    <property type="component" value="Unassembled WGS sequence"/>
</dbReference>
<reference evidence="4" key="1">
    <citation type="submission" date="2017-04" db="EMBL/GenBank/DDBJ databases">
        <authorList>
            <person name="Varghese N."/>
            <person name="Submissions S."/>
        </authorList>
    </citation>
    <scope>NUCLEOTIDE SEQUENCE [LARGE SCALE GENOMIC DNA]</scope>
    <source>
        <strain evidence="4">Ballard 720</strain>
    </source>
</reference>
<evidence type="ECO:0000313" key="4">
    <source>
        <dbReference type="Proteomes" id="UP000192911"/>
    </source>
</evidence>
<feature type="compositionally biased region" description="Low complexity" evidence="1">
    <location>
        <begin position="192"/>
        <end position="207"/>
    </location>
</feature>
<keyword evidence="2" id="KW-0812">Transmembrane</keyword>
<accession>A0A1X7CDJ3</accession>
<evidence type="ECO:0000256" key="1">
    <source>
        <dbReference type="SAM" id="MobiDB-lite"/>
    </source>
</evidence>
<organism evidence="3 4">
    <name type="scientific">Trinickia caryophylli</name>
    <name type="common">Paraburkholderia caryophylli</name>
    <dbReference type="NCBI Taxonomy" id="28094"/>
    <lineage>
        <taxon>Bacteria</taxon>
        <taxon>Pseudomonadati</taxon>
        <taxon>Pseudomonadota</taxon>
        <taxon>Betaproteobacteria</taxon>
        <taxon>Burkholderiales</taxon>
        <taxon>Burkholderiaceae</taxon>
        <taxon>Trinickia</taxon>
    </lineage>
</organism>
<dbReference type="RefSeq" id="WP_085223496.1">
    <property type="nucleotide sequence ID" value="NZ_BSQD01000001.1"/>
</dbReference>
<evidence type="ECO:0000256" key="2">
    <source>
        <dbReference type="SAM" id="Phobius"/>
    </source>
</evidence>
<feature type="region of interest" description="Disordered" evidence="1">
    <location>
        <begin position="1"/>
        <end position="28"/>
    </location>
</feature>
<feature type="transmembrane region" description="Helical" evidence="2">
    <location>
        <begin position="53"/>
        <end position="73"/>
    </location>
</feature>
<proteinExistence type="predicted"/>
<keyword evidence="2" id="KW-0472">Membrane</keyword>
<feature type="compositionally biased region" description="Basic and acidic residues" evidence="1">
    <location>
        <begin position="208"/>
        <end position="223"/>
    </location>
</feature>
<feature type="region of interest" description="Disordered" evidence="1">
    <location>
        <begin position="266"/>
        <end position="287"/>
    </location>
</feature>
<keyword evidence="4" id="KW-1185">Reference proteome</keyword>
<feature type="region of interest" description="Disordered" evidence="1">
    <location>
        <begin position="192"/>
        <end position="245"/>
    </location>
</feature>
<protein>
    <submittedName>
        <fullName evidence="3">Uncharacterized protein</fullName>
    </submittedName>
</protein>
<dbReference type="AlphaFoldDB" id="A0A1X7CDJ3"/>
<name>A0A1X7CDJ3_TRICW</name>
<feature type="compositionally biased region" description="Polar residues" evidence="1">
    <location>
        <begin position="1"/>
        <end position="11"/>
    </location>
</feature>
<dbReference type="EMBL" id="FXAH01000001">
    <property type="protein sequence ID" value="SME94867.1"/>
    <property type="molecule type" value="Genomic_DNA"/>
</dbReference>
<gene>
    <name evidence="3" type="ORF">SAMN06295900_101239</name>
</gene>